<evidence type="ECO:0000256" key="4">
    <source>
        <dbReference type="ARBA" id="ARBA00022741"/>
    </source>
</evidence>
<dbReference type="SUPFAM" id="SSF52972">
    <property type="entry name" value="ITPase-like"/>
    <property type="match status" value="1"/>
</dbReference>
<comment type="catalytic activity">
    <reaction evidence="10">
        <text>ITP + H2O = IMP + diphosphate + H(+)</text>
        <dbReference type="Rhea" id="RHEA:29399"/>
        <dbReference type="ChEBI" id="CHEBI:15377"/>
        <dbReference type="ChEBI" id="CHEBI:15378"/>
        <dbReference type="ChEBI" id="CHEBI:33019"/>
        <dbReference type="ChEBI" id="CHEBI:58053"/>
        <dbReference type="ChEBI" id="CHEBI:61402"/>
        <dbReference type="EC" id="3.6.1.66"/>
    </reaction>
</comment>
<reference evidence="12 13" key="1">
    <citation type="submission" date="2020-08" db="EMBL/GenBank/DDBJ databases">
        <title>Genomic Encyclopedia of Type Strains, Phase IV (KMG-IV): sequencing the most valuable type-strain genomes for metagenomic binning, comparative biology and taxonomic classification.</title>
        <authorList>
            <person name="Goeker M."/>
        </authorList>
    </citation>
    <scope>NUCLEOTIDE SEQUENCE [LARGE SCALE GENOMIC DNA]</scope>
    <source>
        <strain evidence="12 13">DSM 17976</strain>
    </source>
</reference>
<comment type="cofactor">
    <cofactor evidence="10">
        <name>Mg(2+)</name>
        <dbReference type="ChEBI" id="CHEBI:18420"/>
    </cofactor>
    <text evidence="10">Binds 1 Mg(2+) ion per subunit.</text>
</comment>
<keyword evidence="13" id="KW-1185">Reference proteome</keyword>
<dbReference type="InterPro" id="IPR029001">
    <property type="entry name" value="ITPase-like_fam"/>
</dbReference>
<dbReference type="PANTHER" id="PTHR11067">
    <property type="entry name" value="INOSINE TRIPHOSPHATE PYROPHOSPHATASE/HAM1 PROTEIN"/>
    <property type="match status" value="1"/>
</dbReference>
<dbReference type="GO" id="GO:0005829">
    <property type="term" value="C:cytosol"/>
    <property type="evidence" value="ECO:0007669"/>
    <property type="project" value="TreeGrafter"/>
</dbReference>
<comment type="subunit">
    <text evidence="2 10">Homodimer.</text>
</comment>
<proteinExistence type="inferred from homology"/>
<sequence length="195" mass="21468">MQLCFATNNAHKLTEIKAILGDNFELKTLQEIGCNEELPETTDTIEGNSAQKAEYVWEHYSVNCFADDSGLEIEALNGAPGVHSAYYSGERNHARNIERVLSELANESNRKARFKTVITLTLAGKSHSFEGIVEGSIIDSPRGTDGFGYDPIFVPEGGNRTFAEMTLDEKGKISHRSRAFAKLVAFLQSYSGINS</sequence>
<feature type="binding site" evidence="10">
    <location>
        <begin position="147"/>
        <end position="150"/>
    </location>
    <ligand>
        <name>substrate</name>
    </ligand>
</feature>
<evidence type="ECO:0000256" key="3">
    <source>
        <dbReference type="ARBA" id="ARBA00022723"/>
    </source>
</evidence>
<dbReference type="GO" id="GO:0009117">
    <property type="term" value="P:nucleotide metabolic process"/>
    <property type="evidence" value="ECO:0007669"/>
    <property type="project" value="UniProtKB-KW"/>
</dbReference>
<comment type="caution">
    <text evidence="12">The sequence shown here is derived from an EMBL/GenBank/DDBJ whole genome shotgun (WGS) entry which is preliminary data.</text>
</comment>
<dbReference type="GO" id="GO:0035870">
    <property type="term" value="F:dITP diphosphatase activity"/>
    <property type="evidence" value="ECO:0007669"/>
    <property type="project" value="UniProtKB-UniRule"/>
</dbReference>
<feature type="binding site" evidence="10">
    <location>
        <position position="69"/>
    </location>
    <ligand>
        <name>substrate</name>
    </ligand>
</feature>
<evidence type="ECO:0000313" key="13">
    <source>
        <dbReference type="Proteomes" id="UP000541352"/>
    </source>
</evidence>
<dbReference type="InterPro" id="IPR002637">
    <property type="entry name" value="RdgB/HAM1"/>
</dbReference>
<evidence type="ECO:0000313" key="12">
    <source>
        <dbReference type="EMBL" id="MBB3839380.1"/>
    </source>
</evidence>
<evidence type="ECO:0000256" key="6">
    <source>
        <dbReference type="ARBA" id="ARBA00022842"/>
    </source>
</evidence>
<organism evidence="12 13">
    <name type="scientific">Runella defluvii</name>
    <dbReference type="NCBI Taxonomy" id="370973"/>
    <lineage>
        <taxon>Bacteria</taxon>
        <taxon>Pseudomonadati</taxon>
        <taxon>Bacteroidota</taxon>
        <taxon>Cytophagia</taxon>
        <taxon>Cytophagales</taxon>
        <taxon>Spirosomataceae</taxon>
        <taxon>Runella</taxon>
    </lineage>
</organism>
<protein>
    <recommendedName>
        <fullName evidence="10">dITP/XTP pyrophosphatase</fullName>
        <ecNumber evidence="10">3.6.1.66</ecNumber>
    </recommendedName>
    <alternativeName>
        <fullName evidence="10">Non-canonical purine NTP pyrophosphatase</fullName>
    </alternativeName>
    <alternativeName>
        <fullName evidence="10">Non-standard purine NTP pyrophosphatase</fullName>
    </alternativeName>
    <alternativeName>
        <fullName evidence="10">Nucleoside-triphosphate diphosphatase</fullName>
    </alternativeName>
    <alternativeName>
        <fullName evidence="10">Nucleoside-triphosphate pyrophosphatase</fullName>
        <shortName evidence="10">NTPase</shortName>
    </alternativeName>
</protein>
<dbReference type="AlphaFoldDB" id="A0A7W5ZMG6"/>
<evidence type="ECO:0000256" key="1">
    <source>
        <dbReference type="ARBA" id="ARBA00008023"/>
    </source>
</evidence>
<feature type="binding site" evidence="10">
    <location>
        <position position="170"/>
    </location>
    <ligand>
        <name>substrate</name>
    </ligand>
</feature>
<evidence type="ECO:0000256" key="5">
    <source>
        <dbReference type="ARBA" id="ARBA00022801"/>
    </source>
</evidence>
<keyword evidence="3 10" id="KW-0479">Metal-binding</keyword>
<dbReference type="Proteomes" id="UP000541352">
    <property type="component" value="Unassembled WGS sequence"/>
</dbReference>
<dbReference type="Gene3D" id="3.90.950.10">
    <property type="match status" value="1"/>
</dbReference>
<dbReference type="EC" id="3.6.1.66" evidence="10"/>
<dbReference type="HAMAP" id="MF_01405">
    <property type="entry name" value="Non_canon_purine_NTPase"/>
    <property type="match status" value="1"/>
</dbReference>
<dbReference type="GO" id="GO:0017111">
    <property type="term" value="F:ribonucleoside triphosphate phosphatase activity"/>
    <property type="evidence" value="ECO:0007669"/>
    <property type="project" value="InterPro"/>
</dbReference>
<gene>
    <name evidence="12" type="ORF">FHS57_003386</name>
</gene>
<feature type="active site" description="Proton acceptor" evidence="10">
    <location>
        <position position="68"/>
    </location>
</feature>
<dbReference type="CDD" id="cd00515">
    <property type="entry name" value="HAM1"/>
    <property type="match status" value="1"/>
</dbReference>
<dbReference type="RefSeq" id="WP_183975573.1">
    <property type="nucleotide sequence ID" value="NZ_JACIBY010000006.1"/>
</dbReference>
<evidence type="ECO:0000256" key="2">
    <source>
        <dbReference type="ARBA" id="ARBA00011738"/>
    </source>
</evidence>
<dbReference type="InterPro" id="IPR020922">
    <property type="entry name" value="dITP/XTP_pyrophosphatase"/>
</dbReference>
<dbReference type="GO" id="GO:0009146">
    <property type="term" value="P:purine nucleoside triphosphate catabolic process"/>
    <property type="evidence" value="ECO:0007669"/>
    <property type="project" value="UniProtKB-UniRule"/>
</dbReference>
<feature type="binding site" evidence="10">
    <location>
        <position position="68"/>
    </location>
    <ligand>
        <name>Mg(2+)</name>
        <dbReference type="ChEBI" id="CHEBI:18420"/>
    </ligand>
</feature>
<dbReference type="GO" id="GO:0036222">
    <property type="term" value="F:XTP diphosphatase activity"/>
    <property type="evidence" value="ECO:0007669"/>
    <property type="project" value="UniProtKB-UniRule"/>
</dbReference>
<keyword evidence="7 10" id="KW-0546">Nucleotide metabolism</keyword>
<comment type="function">
    <text evidence="10">Pyrophosphatase that catalyzes the hydrolysis of nucleoside triphosphates to their monophosphate derivatives, with a high preference for the non-canonical purine nucleotides XTP (xanthosine triphosphate), dITP (deoxyinosine triphosphate) and ITP. Seems to function as a house-cleaning enzyme that removes non-canonical purine nucleotides from the nucleotide pool, thus preventing their incorporation into DNA/RNA and avoiding chromosomal lesions.</text>
</comment>
<accession>A0A7W5ZMG6</accession>
<dbReference type="EMBL" id="JACIBY010000006">
    <property type="protein sequence ID" value="MBB3839380.1"/>
    <property type="molecule type" value="Genomic_DNA"/>
</dbReference>
<comment type="catalytic activity">
    <reaction evidence="8 10">
        <text>dITP + H2O = dIMP + diphosphate + H(+)</text>
        <dbReference type="Rhea" id="RHEA:28342"/>
        <dbReference type="ChEBI" id="CHEBI:15377"/>
        <dbReference type="ChEBI" id="CHEBI:15378"/>
        <dbReference type="ChEBI" id="CHEBI:33019"/>
        <dbReference type="ChEBI" id="CHEBI:61194"/>
        <dbReference type="ChEBI" id="CHEBI:61382"/>
        <dbReference type="EC" id="3.6.1.66"/>
    </reaction>
</comment>
<dbReference type="Pfam" id="PF01725">
    <property type="entry name" value="Ham1p_like"/>
    <property type="match status" value="1"/>
</dbReference>
<name>A0A7W5ZMG6_9BACT</name>
<feature type="binding site" evidence="10">
    <location>
        <begin position="7"/>
        <end position="12"/>
    </location>
    <ligand>
        <name>substrate</name>
    </ligand>
</feature>
<dbReference type="GO" id="GO:0000166">
    <property type="term" value="F:nucleotide binding"/>
    <property type="evidence" value="ECO:0007669"/>
    <property type="project" value="UniProtKB-KW"/>
</dbReference>
<comment type="catalytic activity">
    <reaction evidence="9 10">
        <text>XTP + H2O = XMP + diphosphate + H(+)</text>
        <dbReference type="Rhea" id="RHEA:28610"/>
        <dbReference type="ChEBI" id="CHEBI:15377"/>
        <dbReference type="ChEBI" id="CHEBI:15378"/>
        <dbReference type="ChEBI" id="CHEBI:33019"/>
        <dbReference type="ChEBI" id="CHEBI:57464"/>
        <dbReference type="ChEBI" id="CHEBI:61314"/>
        <dbReference type="EC" id="3.6.1.66"/>
    </reaction>
</comment>
<feature type="binding site" evidence="10">
    <location>
        <begin position="175"/>
        <end position="176"/>
    </location>
    <ligand>
        <name>substrate</name>
    </ligand>
</feature>
<evidence type="ECO:0000256" key="8">
    <source>
        <dbReference type="ARBA" id="ARBA00051875"/>
    </source>
</evidence>
<dbReference type="PANTHER" id="PTHR11067:SF9">
    <property type="entry name" value="INOSINE TRIPHOSPHATE PYROPHOSPHATASE"/>
    <property type="match status" value="1"/>
</dbReference>
<evidence type="ECO:0000256" key="10">
    <source>
        <dbReference type="HAMAP-Rule" id="MF_01405"/>
    </source>
</evidence>
<evidence type="ECO:0000256" key="9">
    <source>
        <dbReference type="ARBA" id="ARBA00052017"/>
    </source>
</evidence>
<evidence type="ECO:0000256" key="11">
    <source>
        <dbReference type="RuleBase" id="RU003781"/>
    </source>
</evidence>
<comment type="caution">
    <text evidence="10">Lacks conserved residue(s) required for the propagation of feature annotation.</text>
</comment>
<keyword evidence="6 10" id="KW-0460">Magnesium</keyword>
<dbReference type="GO" id="GO:0046872">
    <property type="term" value="F:metal ion binding"/>
    <property type="evidence" value="ECO:0007669"/>
    <property type="project" value="UniProtKB-KW"/>
</dbReference>
<evidence type="ECO:0000256" key="7">
    <source>
        <dbReference type="ARBA" id="ARBA00023080"/>
    </source>
</evidence>
<dbReference type="FunFam" id="3.90.950.10:FF:000001">
    <property type="entry name" value="dITP/XTP pyrophosphatase"/>
    <property type="match status" value="1"/>
</dbReference>
<dbReference type="GO" id="GO:0036220">
    <property type="term" value="F:ITP diphosphatase activity"/>
    <property type="evidence" value="ECO:0007669"/>
    <property type="project" value="UniProtKB-UniRule"/>
</dbReference>
<dbReference type="NCBIfam" id="TIGR00042">
    <property type="entry name" value="RdgB/HAM1 family non-canonical purine NTP pyrophosphatase"/>
    <property type="match status" value="1"/>
</dbReference>
<keyword evidence="5 10" id="KW-0378">Hydrolase</keyword>
<keyword evidence="4 10" id="KW-0547">Nucleotide-binding</keyword>
<comment type="similarity">
    <text evidence="1 10 11">Belongs to the HAM1 NTPase family.</text>
</comment>